<proteinExistence type="predicted"/>
<name>A0A8S5LTK9_9CAUD</name>
<sequence>MRSWVKDPEILDDPKDFTYISLFKSMVYDYEKADLAPIERSAITYILVNWREMILSNVVREEVEEIVNKFVAENSVQIADDLINAINNAGTVQDLIQILSRLDQ</sequence>
<accession>A0A8S5LTK9</accession>
<organism evidence="1">
    <name type="scientific">Siphoviridae sp. ctKm44</name>
    <dbReference type="NCBI Taxonomy" id="2826245"/>
    <lineage>
        <taxon>Viruses</taxon>
        <taxon>Duplodnaviria</taxon>
        <taxon>Heunggongvirae</taxon>
        <taxon>Uroviricota</taxon>
        <taxon>Caudoviricetes</taxon>
    </lineage>
</organism>
<reference evidence="1" key="1">
    <citation type="journal article" date="2021" name="Proc. Natl. Acad. Sci. U.S.A.">
        <title>A Catalog of Tens of Thousands of Viruses from Human Metagenomes Reveals Hidden Associations with Chronic Diseases.</title>
        <authorList>
            <person name="Tisza M.J."/>
            <person name="Buck C.B."/>
        </authorList>
    </citation>
    <scope>NUCLEOTIDE SEQUENCE</scope>
    <source>
        <strain evidence="1">CtKm44</strain>
    </source>
</reference>
<protein>
    <submittedName>
        <fullName evidence="1">Uncharacterized protein</fullName>
    </submittedName>
</protein>
<evidence type="ECO:0000313" key="1">
    <source>
        <dbReference type="EMBL" id="DAD73377.1"/>
    </source>
</evidence>
<dbReference type="EMBL" id="BK014735">
    <property type="protein sequence ID" value="DAD73377.1"/>
    <property type="molecule type" value="Genomic_DNA"/>
</dbReference>